<protein>
    <submittedName>
        <fullName evidence="1">Uncharacterized protein</fullName>
    </submittedName>
</protein>
<accession>A0A066XT28</accession>
<dbReference type="OMA" id="GNIHTRV"/>
<dbReference type="AlphaFoldDB" id="A0A066XT28"/>
<dbReference type="EMBL" id="JMSE01000066">
    <property type="protein sequence ID" value="KDN72017.1"/>
    <property type="molecule type" value="Genomic_DNA"/>
</dbReference>
<evidence type="ECO:0000313" key="2">
    <source>
        <dbReference type="Proteomes" id="UP000027238"/>
    </source>
</evidence>
<reference evidence="2" key="1">
    <citation type="journal article" date="2014" name="Genome Announc.">
        <title>Draft genome sequence of Colletotrichum sublineola, a destructive pathogen of cultivated sorghum.</title>
        <authorList>
            <person name="Baroncelli R."/>
            <person name="Sanz-Martin J.M."/>
            <person name="Rech G.E."/>
            <person name="Sukno S.A."/>
            <person name="Thon M.R."/>
        </authorList>
    </citation>
    <scope>NUCLEOTIDE SEQUENCE [LARGE SCALE GENOMIC DNA]</scope>
    <source>
        <strain evidence="2">TX430BB</strain>
    </source>
</reference>
<dbReference type="STRING" id="1173701.A0A066XT28"/>
<sequence length="298" mass="32990">MKDSSAQPTTYDDDEPLATFDVLLSDVVIGEDSTLRTLNVSIDDWERRNVIERTQGNIHTRVELMDVVHGTYDDEGDEATLMVFRFRFDPQKNTRRVIRARVNIEFLPSDDESSAPIVDAIAPEQRWTVSRTIDQTSTTTGGEVNVGAAGVPFLEAGVTGKMEKTVSRDVSGATTITGSINLGTGRNFGDSTVAVWNLQENRQRKGGIPDSVSAAVLLRREDNAPFTARVTLDVDVDARSGLERKFMKVPLDDPVLFNPRMTGKKPKKGRKYGVENLGSVNLYQLCLVRMEGSAYSWD</sequence>
<proteinExistence type="predicted"/>
<organism evidence="1 2">
    <name type="scientific">Colletotrichum sublineola</name>
    <name type="common">Sorghum anthracnose fungus</name>
    <dbReference type="NCBI Taxonomy" id="1173701"/>
    <lineage>
        <taxon>Eukaryota</taxon>
        <taxon>Fungi</taxon>
        <taxon>Dikarya</taxon>
        <taxon>Ascomycota</taxon>
        <taxon>Pezizomycotina</taxon>
        <taxon>Sordariomycetes</taxon>
        <taxon>Hypocreomycetidae</taxon>
        <taxon>Glomerellales</taxon>
        <taxon>Glomerellaceae</taxon>
        <taxon>Colletotrichum</taxon>
        <taxon>Colletotrichum graminicola species complex</taxon>
    </lineage>
</organism>
<comment type="caution">
    <text evidence="1">The sequence shown here is derived from an EMBL/GenBank/DDBJ whole genome shotgun (WGS) entry which is preliminary data.</text>
</comment>
<dbReference type="HOGENOM" id="CLU_072358_1_0_1"/>
<gene>
    <name evidence="1" type="ORF">CSUB01_12206</name>
</gene>
<dbReference type="OrthoDB" id="5030973at2759"/>
<evidence type="ECO:0000313" key="1">
    <source>
        <dbReference type="EMBL" id="KDN72017.1"/>
    </source>
</evidence>
<dbReference type="Proteomes" id="UP000027238">
    <property type="component" value="Unassembled WGS sequence"/>
</dbReference>
<name>A0A066XT28_COLSU</name>
<keyword evidence="2" id="KW-1185">Reference proteome</keyword>
<dbReference type="eggNOG" id="ENOG502RXHN">
    <property type="taxonomic scope" value="Eukaryota"/>
</dbReference>